<organism evidence="1 2">
    <name type="scientific">Glycomyces luteolus</name>
    <dbReference type="NCBI Taxonomy" id="2670330"/>
    <lineage>
        <taxon>Bacteria</taxon>
        <taxon>Bacillati</taxon>
        <taxon>Actinomycetota</taxon>
        <taxon>Actinomycetes</taxon>
        <taxon>Glycomycetales</taxon>
        <taxon>Glycomycetaceae</taxon>
        <taxon>Glycomyces</taxon>
    </lineage>
</organism>
<proteinExistence type="predicted"/>
<evidence type="ECO:0000313" key="1">
    <source>
        <dbReference type="EMBL" id="MDA1358971.1"/>
    </source>
</evidence>
<accession>A0A9X3P5E5</accession>
<dbReference type="AlphaFoldDB" id="A0A9X3P5E5"/>
<dbReference type="EMBL" id="JAPZVP010000003">
    <property type="protein sequence ID" value="MDA1358971.1"/>
    <property type="molecule type" value="Genomic_DNA"/>
</dbReference>
<gene>
    <name evidence="1" type="ORF">O1R50_05020</name>
</gene>
<evidence type="ECO:0000313" key="2">
    <source>
        <dbReference type="Proteomes" id="UP001146067"/>
    </source>
</evidence>
<sequence>MAGIGTEFGLSVANALTTSANNHGISVESLTGDLQALINEMEADVDAQQGEALAAFQRAKAAFVESYNNMAEKYGISALAQGETSNDGFGTDDMNVGGYTGAEGNLPGIKPITIQI</sequence>
<protein>
    <submittedName>
        <fullName evidence="1">Uncharacterized protein</fullName>
    </submittedName>
</protein>
<name>A0A9X3P5E5_9ACTN</name>
<reference evidence="1" key="1">
    <citation type="submission" date="2022-12" db="EMBL/GenBank/DDBJ databases">
        <title>Gycomyces niveus sp.nov.,a novel actinomycete isolated from soil in Shouguan.</title>
        <authorList>
            <person name="Yang X."/>
        </authorList>
    </citation>
    <scope>NUCLEOTIDE SEQUENCE</scope>
    <source>
        <strain evidence="1">NEAU-A15</strain>
    </source>
</reference>
<keyword evidence="2" id="KW-1185">Reference proteome</keyword>
<comment type="caution">
    <text evidence="1">The sequence shown here is derived from an EMBL/GenBank/DDBJ whole genome shotgun (WGS) entry which is preliminary data.</text>
</comment>
<dbReference type="Proteomes" id="UP001146067">
    <property type="component" value="Unassembled WGS sequence"/>
</dbReference>
<dbReference type="RefSeq" id="WP_270108794.1">
    <property type="nucleotide sequence ID" value="NZ_JAPZVP010000003.1"/>
</dbReference>